<dbReference type="Pfam" id="PF00534">
    <property type="entry name" value="Glycos_transf_1"/>
    <property type="match status" value="1"/>
</dbReference>
<dbReference type="EMBL" id="LXQE01000182">
    <property type="protein sequence ID" value="RCJ30815.1"/>
    <property type="molecule type" value="Genomic_DNA"/>
</dbReference>
<dbReference type="GO" id="GO:0016757">
    <property type="term" value="F:glycosyltransferase activity"/>
    <property type="evidence" value="ECO:0007669"/>
    <property type="project" value="InterPro"/>
</dbReference>
<protein>
    <submittedName>
        <fullName evidence="2">Group 1 glycosyl transferase</fullName>
    </submittedName>
</protein>
<dbReference type="AlphaFoldDB" id="A0A367R329"/>
<feature type="domain" description="Glycosyl transferase family 1" evidence="1">
    <location>
        <begin position="186"/>
        <end position="339"/>
    </location>
</feature>
<evidence type="ECO:0000259" key="1">
    <source>
        <dbReference type="Pfam" id="PF00534"/>
    </source>
</evidence>
<reference evidence="2 3" key="1">
    <citation type="submission" date="2016-04" db="EMBL/GenBank/DDBJ databases">
        <authorList>
            <person name="Evans L.H."/>
            <person name="Alamgir A."/>
            <person name="Owens N."/>
            <person name="Weber N.D."/>
            <person name="Virtaneva K."/>
            <person name="Barbian K."/>
            <person name="Babar A."/>
            <person name="Rosenke K."/>
        </authorList>
    </citation>
    <scope>NUCLEOTIDE SEQUENCE [LARGE SCALE GENOMIC DNA]</scope>
    <source>
        <strain evidence="2">NIES-2108</strain>
    </source>
</reference>
<proteinExistence type="predicted"/>
<dbReference type="SUPFAM" id="SSF53756">
    <property type="entry name" value="UDP-Glycosyltransferase/glycogen phosphorylase"/>
    <property type="match status" value="1"/>
</dbReference>
<dbReference type="PANTHER" id="PTHR12526:SF630">
    <property type="entry name" value="GLYCOSYLTRANSFERASE"/>
    <property type="match status" value="1"/>
</dbReference>
<name>A0A367R329_NOSPU</name>
<sequence length="408" mass="47536">MLIGYQFNSYAEERNIIGIVPDAKYKKVHDIFSLQEIIANNQNRLAKRKVLSRFNTKNPRFDSCYQFYDFNLNQVSLLHFFNTISYGSIPWITTFETYLPRFTCLISYPHVRKLKSDFSALKTEAKIHKAFKALSGDACHRIIAMSDCNANMQRMLLKEFPEYQESIESKLIVMHPPQRLLYHKYKEKELNLDEKIKFIFVGSGFFRKGGQEIIETFKYLKDEFKYNFELTIVSSLSTDNYATKTTLADVERAKHLIQQNSEWINYFPRLPNQEVLELMKKSHIGLLPTYADTYGYSVLEFQAAGCPVITTNVRALTEINDNNVGWIIKIPKDSLGEAIYRTKVGRFVISKLIRKGVEQAIHEIFGDRKVILEKSNRSISRIIEHHSIEDYASRLKNIYLEAIRADKT</sequence>
<keyword evidence="2" id="KW-0808">Transferase</keyword>
<dbReference type="CDD" id="cd03801">
    <property type="entry name" value="GT4_PimA-like"/>
    <property type="match status" value="1"/>
</dbReference>
<evidence type="ECO:0000313" key="2">
    <source>
        <dbReference type="EMBL" id="RCJ30815.1"/>
    </source>
</evidence>
<dbReference type="Gene3D" id="3.40.50.2000">
    <property type="entry name" value="Glycogen Phosphorylase B"/>
    <property type="match status" value="1"/>
</dbReference>
<dbReference type="InterPro" id="IPR001296">
    <property type="entry name" value="Glyco_trans_1"/>
</dbReference>
<dbReference type="Proteomes" id="UP000252085">
    <property type="component" value="Unassembled WGS sequence"/>
</dbReference>
<dbReference type="PANTHER" id="PTHR12526">
    <property type="entry name" value="GLYCOSYLTRANSFERASE"/>
    <property type="match status" value="1"/>
</dbReference>
<accession>A0A367R329</accession>
<evidence type="ECO:0000313" key="3">
    <source>
        <dbReference type="Proteomes" id="UP000252085"/>
    </source>
</evidence>
<organism evidence="2 3">
    <name type="scientific">Nostoc punctiforme NIES-2108</name>
    <dbReference type="NCBI Taxonomy" id="1356359"/>
    <lineage>
        <taxon>Bacteria</taxon>
        <taxon>Bacillati</taxon>
        <taxon>Cyanobacteriota</taxon>
        <taxon>Cyanophyceae</taxon>
        <taxon>Nostocales</taxon>
        <taxon>Nostocaceae</taxon>
        <taxon>Nostoc</taxon>
    </lineage>
</organism>
<gene>
    <name evidence="2" type="ORF">A6769_32580</name>
</gene>
<comment type="caution">
    <text evidence="2">The sequence shown here is derived from an EMBL/GenBank/DDBJ whole genome shotgun (WGS) entry which is preliminary data.</text>
</comment>